<sequence>MAYTDLLLERVEGSRSIPGYIRKDVGLFAHLDRHFESASKLTNVRLAQLIGPREMYRYQRACGYLVSSGLIESLSNPEVSWALTSWRVCTLKAELRSEWAQDALDSFQTHLLERRSFLASRGHRRTREPMTPKGVLSAMYGATHLLKTAEKRGGTTIQDITQRDIQALLSQSNLVPNRLGRFVAYLNTETPRFHRLKLPRIGGSRGLPDGILSADAYEDLIQILMQADSPPDRALAIVSLLCLLYGQAPYRVLRLRREQARLRDELWEVQFAQEWVPLDPDVSQRMAVWMDTRREFSVVEATDASPFLFPGRRAGSPLSTDTLHAWLRPYGVKPQQLQSSSIAQLVQSEAFHPSVATGMLGLTRTCVTKYVKALAPAHLKLIDSLVPTS</sequence>
<proteinExistence type="predicted"/>
<dbReference type="EMBL" id="JACSQJ010000002">
    <property type="protein sequence ID" value="MBD7987617.1"/>
    <property type="molecule type" value="Genomic_DNA"/>
</dbReference>
<keyword evidence="3" id="KW-1185">Reference proteome</keyword>
<dbReference type="Proteomes" id="UP000647183">
    <property type="component" value="Unassembled WGS sequence"/>
</dbReference>
<organism evidence="2 3">
    <name type="scientific">Luteimonas colneyensis</name>
    <dbReference type="NCBI Taxonomy" id="2762230"/>
    <lineage>
        <taxon>Bacteria</taxon>
        <taxon>Pseudomonadati</taxon>
        <taxon>Pseudomonadota</taxon>
        <taxon>Gammaproteobacteria</taxon>
        <taxon>Lysobacterales</taxon>
        <taxon>Lysobacteraceae</taxon>
        <taxon>Luteimonas</taxon>
    </lineage>
</organism>
<dbReference type="RefSeq" id="WP_191728836.1">
    <property type="nucleotide sequence ID" value="NZ_JACSQJ010000002.1"/>
</dbReference>
<evidence type="ECO:0008006" key="4">
    <source>
        <dbReference type="Google" id="ProtNLM"/>
    </source>
</evidence>
<keyword evidence="1" id="KW-0233">DNA recombination</keyword>
<protein>
    <recommendedName>
        <fullName evidence="4">Integrase</fullName>
    </recommendedName>
</protein>
<evidence type="ECO:0000313" key="2">
    <source>
        <dbReference type="EMBL" id="MBD7987617.1"/>
    </source>
</evidence>
<gene>
    <name evidence="2" type="ORF">H9645_06190</name>
</gene>
<accession>A0ABR8UHW7</accession>
<evidence type="ECO:0000313" key="3">
    <source>
        <dbReference type="Proteomes" id="UP000647183"/>
    </source>
</evidence>
<evidence type="ECO:0000256" key="1">
    <source>
        <dbReference type="ARBA" id="ARBA00023172"/>
    </source>
</evidence>
<dbReference type="InterPro" id="IPR011010">
    <property type="entry name" value="DNA_brk_join_enz"/>
</dbReference>
<dbReference type="SUPFAM" id="SSF56349">
    <property type="entry name" value="DNA breaking-rejoining enzymes"/>
    <property type="match status" value="1"/>
</dbReference>
<reference evidence="2 3" key="1">
    <citation type="submission" date="2020-08" db="EMBL/GenBank/DDBJ databases">
        <title>A Genomic Blueprint of the Chicken Gut Microbiome.</title>
        <authorList>
            <person name="Gilroy R."/>
            <person name="Ravi A."/>
            <person name="Getino M."/>
            <person name="Pursley I."/>
            <person name="Horton D.L."/>
            <person name="Alikhan N.-F."/>
            <person name="Baker D."/>
            <person name="Gharbi K."/>
            <person name="Hall N."/>
            <person name="Watson M."/>
            <person name="Adriaenssens E.M."/>
            <person name="Foster-Nyarko E."/>
            <person name="Jarju S."/>
            <person name="Secka A."/>
            <person name="Antonio M."/>
            <person name="Oren A."/>
            <person name="Chaudhuri R."/>
            <person name="La Ragione R.M."/>
            <person name="Hildebrand F."/>
            <person name="Pallen M.J."/>
        </authorList>
    </citation>
    <scope>NUCLEOTIDE SEQUENCE [LARGE SCALE GENOMIC DNA]</scope>
    <source>
        <strain evidence="2 3">Sa2BVA3</strain>
    </source>
</reference>
<dbReference type="InterPro" id="IPR013762">
    <property type="entry name" value="Integrase-like_cat_sf"/>
</dbReference>
<dbReference type="Gene3D" id="1.10.443.10">
    <property type="entry name" value="Intergrase catalytic core"/>
    <property type="match status" value="1"/>
</dbReference>
<name>A0ABR8UHW7_9GAMM</name>
<comment type="caution">
    <text evidence="2">The sequence shown here is derived from an EMBL/GenBank/DDBJ whole genome shotgun (WGS) entry which is preliminary data.</text>
</comment>